<dbReference type="InterPro" id="IPR000900">
    <property type="entry name" value="Nebulin_repeat"/>
</dbReference>
<reference evidence="3" key="2">
    <citation type="submission" date="2025-09" db="UniProtKB">
        <authorList>
            <consortium name="Ensembl"/>
        </authorList>
    </citation>
    <scope>IDENTIFICATION</scope>
</reference>
<dbReference type="SMART" id="SM00227">
    <property type="entry name" value="NEBU"/>
    <property type="match status" value="12"/>
</dbReference>
<keyword evidence="4" id="KW-1185">Reference proteome</keyword>
<evidence type="ECO:0000256" key="2">
    <source>
        <dbReference type="ARBA" id="ARBA00023203"/>
    </source>
</evidence>
<evidence type="ECO:0008006" key="5">
    <source>
        <dbReference type="Google" id="ProtNLM"/>
    </source>
</evidence>
<keyword evidence="2" id="KW-0009">Actin-binding</keyword>
<dbReference type="Proteomes" id="UP000694388">
    <property type="component" value="Unplaced"/>
</dbReference>
<evidence type="ECO:0000256" key="1">
    <source>
        <dbReference type="ARBA" id="ARBA00022737"/>
    </source>
</evidence>
<dbReference type="Ensembl" id="ENSEBUT00000002872.1">
    <property type="protein sequence ID" value="ENSEBUP00000002517.1"/>
    <property type="gene ID" value="ENSEBUG00000001949.1"/>
</dbReference>
<dbReference type="GO" id="GO:0051015">
    <property type="term" value="F:actin filament binding"/>
    <property type="evidence" value="ECO:0007669"/>
    <property type="project" value="InterPro"/>
</dbReference>
<evidence type="ECO:0000313" key="4">
    <source>
        <dbReference type="Proteomes" id="UP000694388"/>
    </source>
</evidence>
<dbReference type="GeneTree" id="ENSGT00940000154533"/>
<accession>A0A8C4N7F1</accession>
<sequence length="517" mass="59808">MPDMLEIVAAKKTQRLISDLEYKTIPHTWSSQPNVSELFRHHQLQEQNSDHVYKDDLNWMKGLGCYIWDRPDFLLAKHRHNISSDVLYRAKGDMIKNKYTTVLDTPDYQHFQAVREFGDVKYRHSYLHEVRGMPCSVVGRMDIKHAEKVAHLQCDREYREDGKKVMASGGTLLPDSLSLYHSKCVRALTSERKYREGYENTKANAYKLPVDSVSVLMAKNANKLQSQNLYQKDFQSSRGQVHLPENMLEVVHAKSAREAISEVQYRLPYRRIKGQMISQPVTREMVQSQELSDIVSDSRYKEDLMWMHNVGCTVPDTPALDLARSFKVFMVRSSLSVLLHCRYTRFARNVKDESMTCFSVCSLQAGYTKDAKAVRHTYTPVLDTPEYLRLQELKKHFSDLYYRAHGNIVKTRYTPVLETPVIIQAKKAQQQQSKYLYSDLAIKDMNQFTLVPDAPVFIRAKMSSDLINKASLSAWCYFRSDKFDGLSLLPHFISARFCDLAVLSFSASTSKITRCRR</sequence>
<proteinExistence type="predicted"/>
<organism evidence="3 4">
    <name type="scientific">Eptatretus burgeri</name>
    <name type="common">Inshore hagfish</name>
    <dbReference type="NCBI Taxonomy" id="7764"/>
    <lineage>
        <taxon>Eukaryota</taxon>
        <taxon>Metazoa</taxon>
        <taxon>Chordata</taxon>
        <taxon>Craniata</taxon>
        <taxon>Vertebrata</taxon>
        <taxon>Cyclostomata</taxon>
        <taxon>Myxini</taxon>
        <taxon>Myxiniformes</taxon>
        <taxon>Myxinidae</taxon>
        <taxon>Eptatretinae</taxon>
        <taxon>Eptatretus</taxon>
    </lineage>
</organism>
<dbReference type="InterPro" id="IPR055297">
    <property type="entry name" value="NEBU/NEBL"/>
</dbReference>
<evidence type="ECO:0000313" key="3">
    <source>
        <dbReference type="Ensembl" id="ENSEBUP00000002517.1"/>
    </source>
</evidence>
<dbReference type="PROSITE" id="PS51216">
    <property type="entry name" value="NEBULIN"/>
    <property type="match status" value="5"/>
</dbReference>
<name>A0A8C4N7F1_EPTBU</name>
<dbReference type="GO" id="GO:0030018">
    <property type="term" value="C:Z disc"/>
    <property type="evidence" value="ECO:0007669"/>
    <property type="project" value="InterPro"/>
</dbReference>
<protein>
    <recommendedName>
        <fullName evidence="5">Nebulin</fullName>
    </recommendedName>
</protein>
<keyword evidence="1" id="KW-0677">Repeat</keyword>
<dbReference type="PANTHER" id="PTHR11039">
    <property type="entry name" value="NEBULIN"/>
    <property type="match status" value="1"/>
</dbReference>
<dbReference type="InterPro" id="IPR013998">
    <property type="entry name" value="Nebulin-like"/>
</dbReference>
<dbReference type="PANTHER" id="PTHR11039:SF37">
    <property type="entry name" value="NEBULIN"/>
    <property type="match status" value="1"/>
</dbReference>
<dbReference type="PRINTS" id="PR00510">
    <property type="entry name" value="NEBULIN"/>
</dbReference>
<dbReference type="GO" id="GO:0071691">
    <property type="term" value="P:cardiac muscle thin filament assembly"/>
    <property type="evidence" value="ECO:0007669"/>
    <property type="project" value="TreeGrafter"/>
</dbReference>
<reference evidence="3" key="1">
    <citation type="submission" date="2025-08" db="UniProtKB">
        <authorList>
            <consortium name="Ensembl"/>
        </authorList>
    </citation>
    <scope>IDENTIFICATION</scope>
</reference>
<dbReference type="AlphaFoldDB" id="A0A8C4N7F1"/>